<evidence type="ECO:0000313" key="2">
    <source>
        <dbReference type="EMBL" id="KXX75362.1"/>
    </source>
</evidence>
<reference evidence="2 3" key="1">
    <citation type="journal article" date="2016" name="Genome Announc.">
        <title>Genome Sequence of Madurella mycetomatis mm55, Isolated from a Human Mycetoma Case in Sudan.</title>
        <authorList>
            <person name="Smit S."/>
            <person name="Derks M.F."/>
            <person name="Bervoets S."/>
            <person name="Fahal A."/>
            <person name="van Leeuwen W."/>
            <person name="van Belkum A."/>
            <person name="van de Sande W.W."/>
        </authorList>
    </citation>
    <scope>NUCLEOTIDE SEQUENCE [LARGE SCALE GENOMIC DNA]</scope>
    <source>
        <strain evidence="3">mm55</strain>
    </source>
</reference>
<protein>
    <recommendedName>
        <fullName evidence="1">Heterokaryon incompatibility domain-containing protein</fullName>
    </recommendedName>
</protein>
<accession>A0A175VVQ6</accession>
<dbReference type="AlphaFoldDB" id="A0A175VVQ6"/>
<dbReference type="PANTHER" id="PTHR33112">
    <property type="entry name" value="DOMAIN PROTEIN, PUTATIVE-RELATED"/>
    <property type="match status" value="1"/>
</dbReference>
<dbReference type="PANTHER" id="PTHR33112:SF9">
    <property type="entry name" value="HETEROKARYON INCOMPATIBILITY DOMAIN-CONTAINING PROTEIN"/>
    <property type="match status" value="1"/>
</dbReference>
<name>A0A175VVQ6_9PEZI</name>
<dbReference type="Proteomes" id="UP000078237">
    <property type="component" value="Unassembled WGS sequence"/>
</dbReference>
<organism evidence="2 3">
    <name type="scientific">Madurella mycetomatis</name>
    <dbReference type="NCBI Taxonomy" id="100816"/>
    <lineage>
        <taxon>Eukaryota</taxon>
        <taxon>Fungi</taxon>
        <taxon>Dikarya</taxon>
        <taxon>Ascomycota</taxon>
        <taxon>Pezizomycotina</taxon>
        <taxon>Sordariomycetes</taxon>
        <taxon>Sordariomycetidae</taxon>
        <taxon>Sordariales</taxon>
        <taxon>Sordariales incertae sedis</taxon>
        <taxon>Madurella</taxon>
    </lineage>
</organism>
<dbReference type="InterPro" id="IPR010730">
    <property type="entry name" value="HET"/>
</dbReference>
<dbReference type="Pfam" id="PF06985">
    <property type="entry name" value="HET"/>
    <property type="match status" value="1"/>
</dbReference>
<dbReference type="OrthoDB" id="5243115at2759"/>
<dbReference type="EMBL" id="LCTW02000276">
    <property type="protein sequence ID" value="KXX75362.1"/>
    <property type="molecule type" value="Genomic_DNA"/>
</dbReference>
<keyword evidence="3" id="KW-1185">Reference proteome</keyword>
<sequence>MDLKLGFRRARGILRNARGTHQESLPDQSQRCFVCPACGNLDIHYFDPPEGDERLFADAPSRTVHAAGLRAASSSCLACRAMLSLLEQGPGGIDDEETVVIRAFENTLVFDTHQPPDLPSGRYELYRQRQSENPPKLWPAVGTARTLGPHFSISDAHALIVSWMDECTSKHTECGRNADSRLPTRVIAVGLGDKKDPYLYETQRNETGRYIVLSHCWGPPEHRPPRTTNANLSQRKLSIPVKDLPPTFSDAVQLSRALEISYLWIDSLCIIQDNAADWEQEAARMADVYKSAVLTISADGAVDSRVGLFPPVKQRRHSVSIKTCCPADFEAATDPEYLYGRMTDLYVNMDRVFGVLSRRIVRFSTGELLWDCLTAEGCECQVHLNPRASPSGVRRRGLTDQSEFWACAVAHGIGG</sequence>
<comment type="caution">
    <text evidence="2">The sequence shown here is derived from an EMBL/GenBank/DDBJ whole genome shotgun (WGS) entry which is preliminary data.</text>
</comment>
<evidence type="ECO:0000313" key="3">
    <source>
        <dbReference type="Proteomes" id="UP000078237"/>
    </source>
</evidence>
<evidence type="ECO:0000259" key="1">
    <source>
        <dbReference type="Pfam" id="PF06985"/>
    </source>
</evidence>
<dbReference type="STRING" id="100816.A0A175VVQ6"/>
<dbReference type="VEuPathDB" id="FungiDB:MMYC01_207874"/>
<gene>
    <name evidence="2" type="ORF">MMYC01_207874</name>
</gene>
<feature type="domain" description="Heterokaryon incompatibility" evidence="1">
    <location>
        <begin position="210"/>
        <end position="310"/>
    </location>
</feature>
<proteinExistence type="predicted"/>